<accession>A0A1H9WLK1</accession>
<dbReference type="GO" id="GO:0003723">
    <property type="term" value="F:RNA binding"/>
    <property type="evidence" value="ECO:0007669"/>
    <property type="project" value="InterPro"/>
</dbReference>
<dbReference type="GO" id="GO:0009982">
    <property type="term" value="F:pseudouridine synthase activity"/>
    <property type="evidence" value="ECO:0007669"/>
    <property type="project" value="InterPro"/>
</dbReference>
<gene>
    <name evidence="6" type="ORF">SAMN04487884_13145</name>
</gene>
<organism evidence="6 7">
    <name type="scientific">Butyrivibrio fibrisolvens</name>
    <dbReference type="NCBI Taxonomy" id="831"/>
    <lineage>
        <taxon>Bacteria</taxon>
        <taxon>Bacillati</taxon>
        <taxon>Bacillota</taxon>
        <taxon>Clostridia</taxon>
        <taxon>Lachnospirales</taxon>
        <taxon>Lachnospiraceae</taxon>
        <taxon>Butyrivibrio</taxon>
    </lineage>
</organism>
<dbReference type="GO" id="GO:0140098">
    <property type="term" value="F:catalytic activity, acting on RNA"/>
    <property type="evidence" value="ECO:0007669"/>
    <property type="project" value="UniProtKB-ARBA"/>
</dbReference>
<dbReference type="AlphaFoldDB" id="A0A1H9WLK1"/>
<proteinExistence type="inferred from homology"/>
<dbReference type="Pfam" id="PF00849">
    <property type="entry name" value="PseudoU_synth_2"/>
    <property type="match status" value="1"/>
</dbReference>
<dbReference type="eggNOG" id="COG0564">
    <property type="taxonomic scope" value="Bacteria"/>
</dbReference>
<reference evidence="6 7" key="1">
    <citation type="submission" date="2016-10" db="EMBL/GenBank/DDBJ databases">
        <authorList>
            <person name="de Groot N.N."/>
        </authorList>
    </citation>
    <scope>NUCLEOTIDE SEQUENCE [LARGE SCALE GENOMIC DNA]</scope>
    <source>
        <strain evidence="6 7">AR40</strain>
    </source>
</reference>
<evidence type="ECO:0000259" key="5">
    <source>
        <dbReference type="Pfam" id="PF00849"/>
    </source>
</evidence>
<feature type="domain" description="Pseudouridine synthase RsuA/RluA-like" evidence="5">
    <location>
        <begin position="27"/>
        <end position="208"/>
    </location>
</feature>
<dbReference type="InterPro" id="IPR020103">
    <property type="entry name" value="PsdUridine_synth_cat_dom_sf"/>
</dbReference>
<dbReference type="Proteomes" id="UP000182584">
    <property type="component" value="Unassembled WGS sequence"/>
</dbReference>
<dbReference type="InterPro" id="IPR006145">
    <property type="entry name" value="PsdUridine_synth_RsuA/RluA"/>
</dbReference>
<comment type="similarity">
    <text evidence="2">Belongs to the pseudouridine synthase RluA family.</text>
</comment>
<evidence type="ECO:0000256" key="2">
    <source>
        <dbReference type="ARBA" id="ARBA00010876"/>
    </source>
</evidence>
<dbReference type="EMBL" id="FOGJ01000031">
    <property type="protein sequence ID" value="SES34796.1"/>
    <property type="molecule type" value="Genomic_DNA"/>
</dbReference>
<comment type="catalytic activity">
    <reaction evidence="1">
        <text>a uridine in RNA = a pseudouridine in RNA</text>
        <dbReference type="Rhea" id="RHEA:48348"/>
        <dbReference type="Rhea" id="RHEA-COMP:12068"/>
        <dbReference type="Rhea" id="RHEA-COMP:12069"/>
        <dbReference type="ChEBI" id="CHEBI:65314"/>
        <dbReference type="ChEBI" id="CHEBI:65315"/>
    </reaction>
</comment>
<evidence type="ECO:0000313" key="6">
    <source>
        <dbReference type="EMBL" id="SES34796.1"/>
    </source>
</evidence>
<dbReference type="SUPFAM" id="SSF55120">
    <property type="entry name" value="Pseudouridine synthase"/>
    <property type="match status" value="1"/>
</dbReference>
<protein>
    <recommendedName>
        <fullName evidence="3">RNA pseudouridylate synthase</fullName>
    </recommendedName>
    <alternativeName>
        <fullName evidence="4">RNA-uridine isomerase</fullName>
    </alternativeName>
</protein>
<sequence>MEDISRGKNTELNIPDKKDHIIYEDDNIIVCVKSAGTATQSADLRSKDVVSIIKTHLVRQARKNKVRLTGEPYVGLIHRLDQPVEGILVIAKDKESAANLSKQVTDNRIDKRYLAVVEGIPNDNMTHLKKEVSKDGTIYIEDEIIKKSDGNAQIVTGLPADELKTLGNPEDKKISKLEYKIISSNNNRSLIEVHLLTGRFHQIRATMAYLGSPIVGDTRYGAHPLPLENAPLSPKAIALCSHKLSFKHPITGKTMSFELEPSEAIFTE</sequence>
<dbReference type="PANTHER" id="PTHR21600">
    <property type="entry name" value="MITOCHONDRIAL RNA PSEUDOURIDINE SYNTHASE"/>
    <property type="match status" value="1"/>
</dbReference>
<dbReference type="CDD" id="cd02869">
    <property type="entry name" value="PseudoU_synth_RluA_like"/>
    <property type="match status" value="1"/>
</dbReference>
<evidence type="ECO:0000256" key="4">
    <source>
        <dbReference type="ARBA" id="ARBA00033164"/>
    </source>
</evidence>
<dbReference type="RefSeq" id="WP_074758411.1">
    <property type="nucleotide sequence ID" value="NZ_FOGJ01000031.1"/>
</dbReference>
<dbReference type="PANTHER" id="PTHR21600:SF87">
    <property type="entry name" value="RNA PSEUDOURIDYLATE SYNTHASE DOMAIN-CONTAINING PROTEIN 1"/>
    <property type="match status" value="1"/>
</dbReference>
<dbReference type="Gene3D" id="3.30.2350.10">
    <property type="entry name" value="Pseudouridine synthase"/>
    <property type="match status" value="1"/>
</dbReference>
<evidence type="ECO:0000256" key="3">
    <source>
        <dbReference type="ARBA" id="ARBA00031870"/>
    </source>
</evidence>
<evidence type="ECO:0000256" key="1">
    <source>
        <dbReference type="ARBA" id="ARBA00000073"/>
    </source>
</evidence>
<dbReference type="GO" id="GO:0000455">
    <property type="term" value="P:enzyme-directed rRNA pseudouridine synthesis"/>
    <property type="evidence" value="ECO:0007669"/>
    <property type="project" value="TreeGrafter"/>
</dbReference>
<name>A0A1H9WLK1_BUTFI</name>
<evidence type="ECO:0000313" key="7">
    <source>
        <dbReference type="Proteomes" id="UP000182584"/>
    </source>
</evidence>
<dbReference type="OrthoDB" id="9773999at2"/>
<dbReference type="InterPro" id="IPR050188">
    <property type="entry name" value="RluA_PseudoU_synthase"/>
</dbReference>